<dbReference type="AlphaFoldDB" id="A0A2I1E3F1"/>
<evidence type="ECO:0000313" key="1">
    <source>
        <dbReference type="EMBL" id="PKC66083.1"/>
    </source>
</evidence>
<dbReference type="OrthoDB" id="10530622at2759"/>
<gene>
    <name evidence="1" type="ORF">RhiirA1_513033</name>
</gene>
<accession>A0A2I1E3F1</accession>
<dbReference type="Proteomes" id="UP000232688">
    <property type="component" value="Unassembled WGS sequence"/>
</dbReference>
<dbReference type="VEuPathDB" id="FungiDB:FUN_007026"/>
<evidence type="ECO:0000313" key="2">
    <source>
        <dbReference type="Proteomes" id="UP000232688"/>
    </source>
</evidence>
<reference evidence="1 2" key="2">
    <citation type="submission" date="2017-10" db="EMBL/GenBank/DDBJ databases">
        <title>Genome analyses suggest a sexual origin of heterokaryosis in a supposedly ancient asexual fungus.</title>
        <authorList>
            <person name="Corradi N."/>
            <person name="Sedzielewska K."/>
            <person name="Noel J."/>
            <person name="Charron P."/>
            <person name="Farinelli L."/>
            <person name="Marton T."/>
            <person name="Kruger M."/>
            <person name="Pelin A."/>
            <person name="Brachmann A."/>
            <person name="Corradi N."/>
        </authorList>
    </citation>
    <scope>NUCLEOTIDE SEQUENCE [LARGE SCALE GENOMIC DNA]</scope>
    <source>
        <strain evidence="1 2">A1</strain>
    </source>
</reference>
<protein>
    <submittedName>
        <fullName evidence="1">Uncharacterized protein</fullName>
    </submittedName>
</protein>
<reference evidence="1 2" key="1">
    <citation type="submission" date="2017-10" db="EMBL/GenBank/DDBJ databases">
        <title>Extensive intraspecific genome diversity in a model arbuscular mycorrhizal fungus.</title>
        <authorList>
            <person name="Chen E.C.H."/>
            <person name="Morin E."/>
            <person name="Baudet D."/>
            <person name="Noel J."/>
            <person name="Ndikumana S."/>
            <person name="Charron P."/>
            <person name="St-Onge C."/>
            <person name="Giorgi J."/>
            <person name="Grigoriev I.V."/>
            <person name="Roux C."/>
            <person name="Martin F.M."/>
            <person name="Corradi N."/>
        </authorList>
    </citation>
    <scope>NUCLEOTIDE SEQUENCE [LARGE SCALE GENOMIC DNA]</scope>
    <source>
        <strain evidence="1 2">A1</strain>
    </source>
</reference>
<proteinExistence type="predicted"/>
<sequence length="179" mass="20605">MTLKQYLIGTYLGCTVEVNLVFGRVYLCDRTVKPETQFSYEKTLICLVRSVKEVGNRCIYGTVVEKTQFNSKGVGENKSKKSPSSKRTFPSLVVIFGYMGRLGRALQRFNQRLGRPGCRMLMRQNYADGSRNLLFSDIDDKKPMQKRDHKSFSQQRTPLNQKNNVNIKDLFFNNESVPL</sequence>
<organism evidence="1 2">
    <name type="scientific">Rhizophagus irregularis</name>
    <dbReference type="NCBI Taxonomy" id="588596"/>
    <lineage>
        <taxon>Eukaryota</taxon>
        <taxon>Fungi</taxon>
        <taxon>Fungi incertae sedis</taxon>
        <taxon>Mucoromycota</taxon>
        <taxon>Glomeromycotina</taxon>
        <taxon>Glomeromycetes</taxon>
        <taxon>Glomerales</taxon>
        <taxon>Glomeraceae</taxon>
        <taxon>Rhizophagus</taxon>
    </lineage>
</organism>
<dbReference type="EMBL" id="LLXH01000489">
    <property type="protein sequence ID" value="PKC66083.1"/>
    <property type="molecule type" value="Genomic_DNA"/>
</dbReference>
<comment type="caution">
    <text evidence="1">The sequence shown here is derived from an EMBL/GenBank/DDBJ whole genome shotgun (WGS) entry which is preliminary data.</text>
</comment>
<name>A0A2I1E3F1_9GLOM</name>
<dbReference type="VEuPathDB" id="FungiDB:RhiirA1_513033"/>